<protein>
    <submittedName>
        <fullName evidence="1">Uncharacterized protein</fullName>
    </submittedName>
</protein>
<dbReference type="Proteomes" id="UP001163321">
    <property type="component" value="Chromosome 1"/>
</dbReference>
<gene>
    <name evidence="1" type="ORF">PsorP6_001658</name>
</gene>
<dbReference type="EMBL" id="CM047580">
    <property type="protein sequence ID" value="KAI9923116.1"/>
    <property type="molecule type" value="Genomic_DNA"/>
</dbReference>
<evidence type="ECO:0000313" key="2">
    <source>
        <dbReference type="Proteomes" id="UP001163321"/>
    </source>
</evidence>
<sequence>MSSTVILESVEIDSTNSMDINGVRENKLPHNSSDSKNTSDPGRNGSSSACDPNSGNAESEPTHSNESGHDDVNQGNYEDTNKDGNYFNRDYESAAGEQGSEASLDGFGTELELPLAPEYVEEAPSSEIGSESVVGEQESEASVDGFDEELELPLAPEYDEAAPEIEIGSATNPTIELSNVRHMGGFHYQTERGSMWNFEARQLTRVGFSELGVEPNTVHHDPVFSITQPNGTIFVLQCVKSSLLAKLRQCLAREKVGQGAIIAVVQIGAQHFSVAPHGEIVQSVVAEADHSTRSQHGVNFTQHAHE</sequence>
<name>A0ACC0WYR2_9STRA</name>
<keyword evidence="2" id="KW-1185">Reference proteome</keyword>
<proteinExistence type="predicted"/>
<reference evidence="1 2" key="1">
    <citation type="journal article" date="2022" name="bioRxiv">
        <title>The genome of the oomycete Peronosclerospora sorghi, a cosmopolitan pathogen of maize and sorghum, is inflated with dispersed pseudogenes.</title>
        <authorList>
            <person name="Fletcher K."/>
            <person name="Martin F."/>
            <person name="Isakeit T."/>
            <person name="Cavanaugh K."/>
            <person name="Magill C."/>
            <person name="Michelmore R."/>
        </authorList>
    </citation>
    <scope>NUCLEOTIDE SEQUENCE [LARGE SCALE GENOMIC DNA]</scope>
    <source>
        <strain evidence="1">P6</strain>
    </source>
</reference>
<organism evidence="1 2">
    <name type="scientific">Peronosclerospora sorghi</name>
    <dbReference type="NCBI Taxonomy" id="230839"/>
    <lineage>
        <taxon>Eukaryota</taxon>
        <taxon>Sar</taxon>
        <taxon>Stramenopiles</taxon>
        <taxon>Oomycota</taxon>
        <taxon>Peronosporomycetes</taxon>
        <taxon>Peronosporales</taxon>
        <taxon>Peronosporaceae</taxon>
        <taxon>Peronosclerospora</taxon>
    </lineage>
</organism>
<accession>A0ACC0WYR2</accession>
<comment type="caution">
    <text evidence="1">The sequence shown here is derived from an EMBL/GenBank/DDBJ whole genome shotgun (WGS) entry which is preliminary data.</text>
</comment>
<evidence type="ECO:0000313" key="1">
    <source>
        <dbReference type="EMBL" id="KAI9923116.1"/>
    </source>
</evidence>